<gene>
    <name evidence="1" type="ORF">EPIR_2742</name>
</gene>
<sequence>MMQLITRFTSGWKKGTEDDYSLCYSLYGGSFITHPDVLLFLQNRLKCKPTYYVKRDKDDNLLGGFCTWNNSFAATGSEAQKSGIDFYPLNRDEIILPLHSDLKTSLPVRSKILSSLNCDKIRNATLRFNSQRAICLAKGCGEDGYSASTKSSRRRELKRFLNAGGQYLDQSRFSPEELTNIHCGLYEKRWGHMPGNKKEILDMLMTLREMFFGYVLLLDGKPCAFQLITKAESPEWICFDYVNGGYDRLQDSFCPGTIVTWLNVNSAYDLCSSQGKTMRYSFGKPTADYKDRWCYRSPLGRVLAI</sequence>
<dbReference type="RefSeq" id="WP_023655880.1">
    <property type="nucleotide sequence ID" value="NZ_CAHS01000016.1"/>
</dbReference>
<evidence type="ECO:0000313" key="2">
    <source>
        <dbReference type="Proteomes" id="UP000018217"/>
    </source>
</evidence>
<organism evidence="1 2">
    <name type="scientific">Erwinia piriflorinigrans CFBP 5888</name>
    <dbReference type="NCBI Taxonomy" id="1161919"/>
    <lineage>
        <taxon>Bacteria</taxon>
        <taxon>Pseudomonadati</taxon>
        <taxon>Pseudomonadota</taxon>
        <taxon>Gammaproteobacteria</taxon>
        <taxon>Enterobacterales</taxon>
        <taxon>Erwiniaceae</taxon>
        <taxon>Erwinia</taxon>
    </lineage>
</organism>
<dbReference type="EMBL" id="CAHS01000016">
    <property type="protein sequence ID" value="CCG88105.1"/>
    <property type="molecule type" value="Genomic_DNA"/>
</dbReference>
<keyword evidence="2" id="KW-1185">Reference proteome</keyword>
<protein>
    <recommendedName>
        <fullName evidence="3">Mig-14 family protein</fullName>
    </recommendedName>
</protein>
<comment type="caution">
    <text evidence="1">The sequence shown here is derived from an EMBL/GenBank/DDBJ whole genome shotgun (WGS) entry which is preliminary data.</text>
</comment>
<proteinExistence type="predicted"/>
<dbReference type="InterPro" id="IPR009977">
    <property type="entry name" value="Mig-14"/>
</dbReference>
<dbReference type="InterPro" id="IPR016181">
    <property type="entry name" value="Acyl_CoA_acyltransferase"/>
</dbReference>
<evidence type="ECO:0000313" key="1">
    <source>
        <dbReference type="EMBL" id="CCG88105.1"/>
    </source>
</evidence>
<evidence type="ECO:0008006" key="3">
    <source>
        <dbReference type="Google" id="ProtNLM"/>
    </source>
</evidence>
<dbReference type="Pfam" id="PF07395">
    <property type="entry name" value="Mig-14"/>
    <property type="match status" value="1"/>
</dbReference>
<dbReference type="OrthoDB" id="6447890at2"/>
<dbReference type="SUPFAM" id="SSF55729">
    <property type="entry name" value="Acyl-CoA N-acyltransferases (Nat)"/>
    <property type="match status" value="1"/>
</dbReference>
<accession>V5ZA47</accession>
<reference evidence="1 2" key="1">
    <citation type="journal article" date="2013" name="Syst. Appl. Microbiol.">
        <title>Phylogenetic position and virulence apparatus of the pear flower necrosis pathogen Erwinia piriflorinigrans CFBP 5888T as assessed by comparative genomics.</title>
        <authorList>
            <person name="Smits T.H."/>
            <person name="Rezzonico F."/>
            <person name="Lopez M.M."/>
            <person name="Blom J."/>
            <person name="Goesmann A."/>
            <person name="Frey J.E."/>
            <person name="Duffy B."/>
        </authorList>
    </citation>
    <scope>NUCLEOTIDE SEQUENCE [LARGE SCALE GENOMIC DNA]</scope>
    <source>
        <strain evidence="2">CFBP5888</strain>
    </source>
</reference>
<name>V5ZA47_9GAMM</name>
<dbReference type="Proteomes" id="UP000018217">
    <property type="component" value="Unassembled WGS sequence"/>
</dbReference>
<dbReference type="AlphaFoldDB" id="V5ZA47"/>